<protein>
    <submittedName>
        <fullName evidence="2">PAS domain S-box protein</fullName>
    </submittedName>
</protein>
<dbReference type="Proteomes" id="UP000767334">
    <property type="component" value="Unassembled WGS sequence"/>
</dbReference>
<organism evidence="2 3">
    <name type="scientific">Clostridium saudiense</name>
    <dbReference type="NCBI Taxonomy" id="1414720"/>
    <lineage>
        <taxon>Bacteria</taxon>
        <taxon>Bacillati</taxon>
        <taxon>Bacillota</taxon>
        <taxon>Clostridia</taxon>
        <taxon>Eubacteriales</taxon>
        <taxon>Clostridiaceae</taxon>
        <taxon>Clostridium</taxon>
    </lineage>
</organism>
<comment type="caution">
    <text evidence="2">The sequence shown here is derived from an EMBL/GenBank/DDBJ whole genome shotgun (WGS) entry which is preliminary data.</text>
</comment>
<dbReference type="SUPFAM" id="SSF55785">
    <property type="entry name" value="PYP-like sensor domain (PAS domain)"/>
    <property type="match status" value="2"/>
</dbReference>
<sequence length="253" mass="29716">MKDFFNKLQDKILIIDYHGKILFCNKILLNKLQYKLEDLDNIYNLIINPKIKFDTIDINYNKEYIVDILAKDNSPIPFKLNLSSSTFNNSNSILILLTDITPKHLLSENLDENFKFRTRTEKELSFFLKTATDITSIMSIDGSFIKINDGWYNVLGYTSTELFSRNWYDIIHESDLDMIKSLINNSIVSESILEACTRVIDKDHNIKWIHWSFSYIEKENIIITTGRDITEEKRLELEKKLIEEALQVESIKN</sequence>
<dbReference type="Gene3D" id="3.30.450.20">
    <property type="entry name" value="PAS domain"/>
    <property type="match status" value="2"/>
</dbReference>
<reference evidence="2 3" key="1">
    <citation type="journal article" date="2021" name="Sci. Rep.">
        <title>The distribution of antibiotic resistance genes in chicken gut microbiota commensals.</title>
        <authorList>
            <person name="Juricova H."/>
            <person name="Matiasovicova J."/>
            <person name="Kubasova T."/>
            <person name="Cejkova D."/>
            <person name="Rychlik I."/>
        </authorList>
    </citation>
    <scope>NUCLEOTIDE SEQUENCE [LARGE SCALE GENOMIC DNA]</scope>
    <source>
        <strain evidence="2 3">An435</strain>
    </source>
</reference>
<gene>
    <name evidence="2" type="ORF">H6A19_16485</name>
</gene>
<accession>A0ABS2FK02</accession>
<evidence type="ECO:0000259" key="1">
    <source>
        <dbReference type="PROSITE" id="PS50112"/>
    </source>
</evidence>
<evidence type="ECO:0000313" key="3">
    <source>
        <dbReference type="Proteomes" id="UP000767334"/>
    </source>
</evidence>
<dbReference type="Pfam" id="PF08447">
    <property type="entry name" value="PAS_3"/>
    <property type="match status" value="1"/>
</dbReference>
<evidence type="ECO:0000313" key="2">
    <source>
        <dbReference type="EMBL" id="MBM6820915.1"/>
    </source>
</evidence>
<dbReference type="InterPro" id="IPR035965">
    <property type="entry name" value="PAS-like_dom_sf"/>
</dbReference>
<dbReference type="Pfam" id="PF13426">
    <property type="entry name" value="PAS_9"/>
    <property type="match status" value="1"/>
</dbReference>
<dbReference type="InterPro" id="IPR000014">
    <property type="entry name" value="PAS"/>
</dbReference>
<dbReference type="InterPro" id="IPR013655">
    <property type="entry name" value="PAS_fold_3"/>
</dbReference>
<dbReference type="SMART" id="SM00091">
    <property type="entry name" value="PAS"/>
    <property type="match status" value="1"/>
</dbReference>
<dbReference type="PROSITE" id="PS50112">
    <property type="entry name" value="PAS"/>
    <property type="match status" value="1"/>
</dbReference>
<dbReference type="EMBL" id="JACJLL010000200">
    <property type="protein sequence ID" value="MBM6820915.1"/>
    <property type="molecule type" value="Genomic_DNA"/>
</dbReference>
<dbReference type="CDD" id="cd00130">
    <property type="entry name" value="PAS"/>
    <property type="match status" value="1"/>
</dbReference>
<dbReference type="RefSeq" id="WP_204572762.1">
    <property type="nucleotide sequence ID" value="NZ_JACJLL010000200.1"/>
</dbReference>
<proteinExistence type="predicted"/>
<feature type="domain" description="PAS" evidence="1">
    <location>
        <begin position="120"/>
        <end position="190"/>
    </location>
</feature>
<feature type="non-terminal residue" evidence="2">
    <location>
        <position position="253"/>
    </location>
</feature>
<name>A0ABS2FK02_9CLOT</name>
<dbReference type="NCBIfam" id="TIGR00229">
    <property type="entry name" value="sensory_box"/>
    <property type="match status" value="1"/>
</dbReference>
<keyword evidence="3" id="KW-1185">Reference proteome</keyword>